<reference evidence="1" key="1">
    <citation type="journal article" date="2021" name="Microb. Physiol.">
        <title>Proteogenomic Insights into the Physiology of Marine, Sulfate-Reducing, Filamentous Desulfonema limicola and Desulfonema magnum.</title>
        <authorList>
            <person name="Schnaars V."/>
            <person name="Wohlbrand L."/>
            <person name="Scheve S."/>
            <person name="Hinrichs C."/>
            <person name="Reinhardt R."/>
            <person name="Rabus R."/>
        </authorList>
    </citation>
    <scope>NUCLEOTIDE SEQUENCE</scope>
    <source>
        <strain evidence="1">4be13</strain>
    </source>
</reference>
<dbReference type="KEGG" id="dmm:dnm_024090"/>
<dbReference type="SUPFAM" id="SSF89447">
    <property type="entry name" value="AbrB/MazE/MraZ-like"/>
    <property type="match status" value="1"/>
</dbReference>
<name>A0A975GM85_9BACT</name>
<dbReference type="Proteomes" id="UP000663722">
    <property type="component" value="Chromosome"/>
</dbReference>
<sequence>MLSSKVFISGNSQAVRLPKEYQVSEKELFIQKIGNTIILFPKSNPWEAFEHSLNEFTEDFMQEGRNQPAMQERDGL</sequence>
<evidence type="ECO:0000313" key="2">
    <source>
        <dbReference type="Proteomes" id="UP000663722"/>
    </source>
</evidence>
<dbReference type="PANTHER" id="PTHR37550:SF3">
    <property type="entry name" value="ANTITOXIN VAPB1"/>
    <property type="match status" value="1"/>
</dbReference>
<dbReference type="RefSeq" id="WP_207682042.1">
    <property type="nucleotide sequence ID" value="NZ_CP061800.1"/>
</dbReference>
<evidence type="ECO:0000313" key="1">
    <source>
        <dbReference type="EMBL" id="QTA86385.1"/>
    </source>
</evidence>
<dbReference type="InterPro" id="IPR037914">
    <property type="entry name" value="SpoVT-AbrB_sf"/>
</dbReference>
<dbReference type="PANTHER" id="PTHR37550">
    <property type="entry name" value="ANTITOXIN VAPB1"/>
    <property type="match status" value="1"/>
</dbReference>
<dbReference type="NCBIfam" id="NF040493">
    <property type="entry name" value="TA_anti_VapB"/>
    <property type="match status" value="1"/>
</dbReference>
<dbReference type="InterPro" id="IPR047976">
    <property type="entry name" value="Anti_VapB2-like"/>
</dbReference>
<dbReference type="Gene3D" id="2.10.260.10">
    <property type="match status" value="1"/>
</dbReference>
<dbReference type="AlphaFoldDB" id="A0A975GM85"/>
<organism evidence="1 2">
    <name type="scientific">Desulfonema magnum</name>
    <dbReference type="NCBI Taxonomy" id="45655"/>
    <lineage>
        <taxon>Bacteria</taxon>
        <taxon>Pseudomonadati</taxon>
        <taxon>Thermodesulfobacteriota</taxon>
        <taxon>Desulfobacteria</taxon>
        <taxon>Desulfobacterales</taxon>
        <taxon>Desulfococcaceae</taxon>
        <taxon>Desulfonema</taxon>
    </lineage>
</organism>
<dbReference type="InterPro" id="IPR051734">
    <property type="entry name" value="VapB_TA_antitoxins"/>
</dbReference>
<dbReference type="EMBL" id="CP061800">
    <property type="protein sequence ID" value="QTA86385.1"/>
    <property type="molecule type" value="Genomic_DNA"/>
</dbReference>
<keyword evidence="2" id="KW-1185">Reference proteome</keyword>
<proteinExistence type="predicted"/>
<gene>
    <name evidence="1" type="ORF">dnm_024090</name>
</gene>
<accession>A0A975GM85</accession>
<protein>
    <submittedName>
        <fullName evidence="1">Antidote-toxin recognition MazE domain-containing protein</fullName>
    </submittedName>
</protein>